<dbReference type="InterPro" id="IPR000225">
    <property type="entry name" value="Armadillo"/>
</dbReference>
<dbReference type="EMBL" id="JAANQT010000107">
    <property type="protein sequence ID" value="KAG1314487.1"/>
    <property type="molecule type" value="Genomic_DNA"/>
</dbReference>
<dbReference type="SMART" id="SM00449">
    <property type="entry name" value="SPRY"/>
    <property type="match status" value="1"/>
</dbReference>
<feature type="compositionally biased region" description="Acidic residues" evidence="4">
    <location>
        <begin position="846"/>
        <end position="857"/>
    </location>
</feature>
<dbReference type="InterPro" id="IPR045129">
    <property type="entry name" value="RNF123/RKP/RSPRY1"/>
</dbReference>
<dbReference type="InterPro" id="IPR013320">
    <property type="entry name" value="ConA-like_dom_sf"/>
</dbReference>
<dbReference type="Proteomes" id="UP000716291">
    <property type="component" value="Unassembled WGS sequence"/>
</dbReference>
<keyword evidence="7" id="KW-1185">Reference proteome</keyword>
<gene>
    <name evidence="6" type="ORF">G6F64_001420</name>
</gene>
<feature type="region of interest" description="Disordered" evidence="4">
    <location>
        <begin position="838"/>
        <end position="857"/>
    </location>
</feature>
<dbReference type="SMART" id="SM00185">
    <property type="entry name" value="ARM"/>
    <property type="match status" value="3"/>
</dbReference>
<feature type="compositionally biased region" description="Basic and acidic residues" evidence="4">
    <location>
        <begin position="603"/>
        <end position="613"/>
    </location>
</feature>
<evidence type="ECO:0000313" key="6">
    <source>
        <dbReference type="EMBL" id="KAG1314487.1"/>
    </source>
</evidence>
<protein>
    <recommendedName>
        <fullName evidence="5">B30.2/SPRY domain-containing protein</fullName>
    </recommendedName>
</protein>
<dbReference type="InterPro" id="IPR011989">
    <property type="entry name" value="ARM-like"/>
</dbReference>
<dbReference type="GO" id="GO:0004842">
    <property type="term" value="F:ubiquitin-protein transferase activity"/>
    <property type="evidence" value="ECO:0007669"/>
    <property type="project" value="InterPro"/>
</dbReference>
<dbReference type="PRINTS" id="PR00795">
    <property type="entry name" value="RYANODINER"/>
</dbReference>
<dbReference type="InterPro" id="IPR043136">
    <property type="entry name" value="B30.2/SPRY_sf"/>
</dbReference>
<dbReference type="SUPFAM" id="SSF48371">
    <property type="entry name" value="ARM repeat"/>
    <property type="match status" value="2"/>
</dbReference>
<evidence type="ECO:0000256" key="1">
    <source>
        <dbReference type="ARBA" id="ARBA00022723"/>
    </source>
</evidence>
<dbReference type="Pfam" id="PF00622">
    <property type="entry name" value="SPRY"/>
    <property type="match status" value="1"/>
</dbReference>
<evidence type="ECO:0000256" key="3">
    <source>
        <dbReference type="ARBA" id="ARBA00022833"/>
    </source>
</evidence>
<accession>A0A9P6XIA7</accession>
<evidence type="ECO:0000259" key="5">
    <source>
        <dbReference type="PROSITE" id="PS50188"/>
    </source>
</evidence>
<dbReference type="PANTHER" id="PTHR13363:SF5">
    <property type="entry name" value="E3 UBIQUITIN-PROTEIN LIGASE RNF123"/>
    <property type="match status" value="1"/>
</dbReference>
<sequence>MGFNKERSLTSAEIACFVTGAAAMLMGYSVYSHLKSVQDSNSQTKKNSNRLESKIEDSISLKSLAYLMQSPNANIQSSAAKIILERAMSASQLSNIILACSEDQPMDIRSKSLSSLQLLTRKEGNKAALLEAGALNVLVDALKCTDPEMKEVTQRYVAVAICDLIQGSDINKYKIIGLGVLDSIKRILTSTEIKNNELKYWTLMILYQISLSDPLPHILVENGFVSLLAKMARLTYGNTNMPKFCMQSLVRITANVDVAEAKSILIELLDYNILELISICLRGDDVELIYWAAGLMHEFVIKDVAADKFRQIKGIHTILSSLLSAEEMYISRVILRTIKFMAYGQDKFLQEMVRSGMVKKIMHCLSLNDEDIRQWAILCIHVVAGQVESHQDIITASEFEVLLELGSSSKMKVAIYVSDILSLICCITSNSTYLDPHIKSLLKTLNVLLLEGEADVQYNAAGAIFNVMTTNAPFANKVRQMCFKNLLSMSTTSTNERVRMICTKGAMMVVIKNRYMVFQINSQVTDPLIETVNSISRLILPVMISQVLTSSVKNGNKSNNDTAEENDDHILTHTDSDEEDLPLPRDSDYIDVTEQGTITNASRLDRVLKDRERAKKKKQSIHSSTSSRSSSSSSSNTSHPTRNDTKDGDTSYLFNTNLSVKERDLLFKKFEFPTITRNQLACALTALNILLENEQVIGSVVTGKHSSHHMMDMMDDVMMDFDELEGASTVYSRLNPGRHGRLTNMTLYSAENVSLILPESVRQATEHLVYLMIYPALEDWADSCWSQYPLNSLTESRAGELYKDVLQWIYKFSESPKKINSNNKFTKRFHFHKVQSSATTSSSSSSDDDSSDSEDDDQFFSVYSEKKSSKQRGPFDFDETLTNQRSTGYSGSKYYSGFSRRALVLLQSLTRYASVRQYLVQDMQFIKILLYLLEADSKFADRIMTCLGALFAHDPHMMIPEHQFQILAILIWHSILFTNTKPFYFYSRFVLTYCSRSITTKINKTTPPSNMINNSAFVEIDLVSRSKFCFIDYESCLHVRNDSWTFETVRATHAVPATSHLERGMPRKYAYEVILQSGGLMQVGWVTDHFEFDPEGGKGVGDDVHSFGYDGSRAKKWHGKYSNMRTTTYGMIWREGDVVTCAMDLDEGEMRYYLNGTDMGVAFFGIPANRSWYPAVSLATGQQCKLQFGGATDPLKYLPKGYMPIAMLASQSLFTMELPPPRIPKQSSLEETDIADLSKAMEQMSVKSPNPNGDGNVEPNLKPIDSIEPIQDISTRPRQFTFYFMKSNQHEQNSLASIYYETCIGFSRKDALSSDSAMLTFGLQSLDTLIYFEYNKTEKNLTFVIGSDRSEPFEFEIRDGDKVGLLYLSETNAFGITLNGVIQFFIYVGKSTLIEPYFPFVTGSIKSEVNYGEEPFKWAFANHPTSKQHRSNYLYKLIGKISKF</sequence>
<feature type="region of interest" description="Disordered" evidence="4">
    <location>
        <begin position="552"/>
        <end position="651"/>
    </location>
</feature>
<name>A0A9P6XIA7_RHIOR</name>
<dbReference type="Gene3D" id="2.60.120.920">
    <property type="match status" value="2"/>
</dbReference>
<organism evidence="6 7">
    <name type="scientific">Rhizopus oryzae</name>
    <name type="common">Mucormycosis agent</name>
    <name type="synonym">Rhizopus arrhizus var. delemar</name>
    <dbReference type="NCBI Taxonomy" id="64495"/>
    <lineage>
        <taxon>Eukaryota</taxon>
        <taxon>Fungi</taxon>
        <taxon>Fungi incertae sedis</taxon>
        <taxon>Mucoromycota</taxon>
        <taxon>Mucoromycotina</taxon>
        <taxon>Mucoromycetes</taxon>
        <taxon>Mucorales</taxon>
        <taxon>Mucorineae</taxon>
        <taxon>Rhizopodaceae</taxon>
        <taxon>Rhizopus</taxon>
    </lineage>
</organism>
<keyword evidence="3" id="KW-0862">Zinc</keyword>
<comment type="caution">
    <text evidence="6">The sequence shown here is derived from an EMBL/GenBank/DDBJ whole genome shotgun (WGS) entry which is preliminary data.</text>
</comment>
<evidence type="ECO:0000313" key="7">
    <source>
        <dbReference type="Proteomes" id="UP000716291"/>
    </source>
</evidence>
<dbReference type="Gene3D" id="1.25.10.10">
    <property type="entry name" value="Leucine-rich Repeat Variant"/>
    <property type="match status" value="2"/>
</dbReference>
<feature type="compositionally biased region" description="Polar residues" evidence="4">
    <location>
        <begin position="552"/>
        <end position="561"/>
    </location>
</feature>
<dbReference type="PROSITE" id="PS50188">
    <property type="entry name" value="B302_SPRY"/>
    <property type="match status" value="1"/>
</dbReference>
<dbReference type="SUPFAM" id="SSF49899">
    <property type="entry name" value="Concanavalin A-like lectins/glucanases"/>
    <property type="match status" value="1"/>
</dbReference>
<keyword evidence="2" id="KW-0863">Zinc-finger</keyword>
<feature type="compositionally biased region" description="Low complexity" evidence="4">
    <location>
        <begin position="623"/>
        <end position="638"/>
    </location>
</feature>
<keyword evidence="1" id="KW-0479">Metal-binding</keyword>
<feature type="domain" description="B30.2/SPRY" evidence="5">
    <location>
        <begin position="998"/>
        <end position="1195"/>
    </location>
</feature>
<dbReference type="CDD" id="cd11709">
    <property type="entry name" value="SPRY"/>
    <property type="match status" value="1"/>
</dbReference>
<dbReference type="GO" id="GO:0008270">
    <property type="term" value="F:zinc ion binding"/>
    <property type="evidence" value="ECO:0007669"/>
    <property type="project" value="UniProtKB-KW"/>
</dbReference>
<dbReference type="PANTHER" id="PTHR13363">
    <property type="entry name" value="RING FINGER AND SRY DOMAIN-CONTAINING"/>
    <property type="match status" value="1"/>
</dbReference>
<dbReference type="InterPro" id="IPR003877">
    <property type="entry name" value="SPRY_dom"/>
</dbReference>
<evidence type="ECO:0000256" key="2">
    <source>
        <dbReference type="ARBA" id="ARBA00022771"/>
    </source>
</evidence>
<dbReference type="InterPro" id="IPR013333">
    <property type="entry name" value="Ryan_recept"/>
</dbReference>
<evidence type="ECO:0000256" key="4">
    <source>
        <dbReference type="SAM" id="MobiDB-lite"/>
    </source>
</evidence>
<proteinExistence type="predicted"/>
<dbReference type="GO" id="GO:0005737">
    <property type="term" value="C:cytoplasm"/>
    <property type="evidence" value="ECO:0007669"/>
    <property type="project" value="TreeGrafter"/>
</dbReference>
<dbReference type="InterPro" id="IPR016024">
    <property type="entry name" value="ARM-type_fold"/>
</dbReference>
<dbReference type="GO" id="GO:0005219">
    <property type="term" value="F:ryanodine-sensitive calcium-release channel activity"/>
    <property type="evidence" value="ECO:0007669"/>
    <property type="project" value="InterPro"/>
</dbReference>
<reference evidence="6" key="1">
    <citation type="journal article" date="2020" name="Microb. Genom.">
        <title>Genetic diversity of clinical and environmental Mucorales isolates obtained from an investigation of mucormycosis cases among solid organ transplant recipients.</title>
        <authorList>
            <person name="Nguyen M.H."/>
            <person name="Kaul D."/>
            <person name="Muto C."/>
            <person name="Cheng S.J."/>
            <person name="Richter R.A."/>
            <person name="Bruno V.M."/>
            <person name="Liu G."/>
            <person name="Beyhan S."/>
            <person name="Sundermann A.J."/>
            <person name="Mounaud S."/>
            <person name="Pasculle A.W."/>
            <person name="Nierman W.C."/>
            <person name="Driscoll E."/>
            <person name="Cumbie R."/>
            <person name="Clancy C.J."/>
            <person name="Dupont C.L."/>
        </authorList>
    </citation>
    <scope>NUCLEOTIDE SEQUENCE</scope>
    <source>
        <strain evidence="6">GL11</strain>
    </source>
</reference>
<dbReference type="GO" id="GO:0051603">
    <property type="term" value="P:proteolysis involved in protein catabolic process"/>
    <property type="evidence" value="ECO:0007669"/>
    <property type="project" value="TreeGrafter"/>
</dbReference>
<dbReference type="InterPro" id="IPR001870">
    <property type="entry name" value="B30.2/SPRY"/>
</dbReference>